<name>I1E015_9GAMM</name>
<proteinExistence type="predicted"/>
<dbReference type="AlphaFoldDB" id="I1E015"/>
<evidence type="ECO:0000313" key="1">
    <source>
        <dbReference type="EMBL" id="GAB59643.1"/>
    </source>
</evidence>
<dbReference type="Proteomes" id="UP000004374">
    <property type="component" value="Unassembled WGS sequence"/>
</dbReference>
<dbReference type="STRING" id="562729.RNAN_2649"/>
<protein>
    <submittedName>
        <fullName evidence="1">Uncharacterized protein</fullName>
    </submittedName>
</protein>
<evidence type="ECO:0000313" key="2">
    <source>
        <dbReference type="Proteomes" id="UP000004374"/>
    </source>
</evidence>
<keyword evidence="2" id="KW-1185">Reference proteome</keyword>
<organism evidence="1 2">
    <name type="scientific">Rheinheimera nanhaiensis E407-8</name>
    <dbReference type="NCBI Taxonomy" id="562729"/>
    <lineage>
        <taxon>Bacteria</taxon>
        <taxon>Pseudomonadati</taxon>
        <taxon>Pseudomonadota</taxon>
        <taxon>Gammaproteobacteria</taxon>
        <taxon>Chromatiales</taxon>
        <taxon>Chromatiaceae</taxon>
        <taxon>Rheinheimera</taxon>
    </lineage>
</organism>
<dbReference type="EMBL" id="BAFK01000015">
    <property type="protein sequence ID" value="GAB59643.1"/>
    <property type="molecule type" value="Genomic_DNA"/>
</dbReference>
<sequence length="42" mass="4756">MLITLDLLPVRYVVKLTVERPTAKVAYQKLSNISLSLIKLTL</sequence>
<accession>I1E015</accession>
<gene>
    <name evidence="1" type="ORF">RNAN_2649</name>
</gene>
<comment type="caution">
    <text evidence="1">The sequence shown here is derived from an EMBL/GenBank/DDBJ whole genome shotgun (WGS) entry which is preliminary data.</text>
</comment>
<reference evidence="1 2" key="1">
    <citation type="journal article" date="2012" name="J. Bacteriol.">
        <title>Genome Sequence of the Protease-Producing Bacterium Rheinheimera nanhaiensis E407-8T, Isolated from Deep-Sea Sediment of the South China Sea.</title>
        <authorList>
            <person name="Zhang X.-Y."/>
            <person name="Zhang Y.-J."/>
            <person name="Qin Q.-L."/>
            <person name="Xie B.-B."/>
            <person name="Chen X.-L."/>
            <person name="Zhou B.-C."/>
            <person name="Zhang Y.-Z."/>
        </authorList>
    </citation>
    <scope>NUCLEOTIDE SEQUENCE [LARGE SCALE GENOMIC DNA]</scope>
    <source>
        <strain evidence="1 2">E407-8</strain>
    </source>
</reference>